<proteinExistence type="predicted"/>
<evidence type="ECO:0000313" key="2">
    <source>
        <dbReference type="Proteomes" id="UP000186922"/>
    </source>
</evidence>
<protein>
    <submittedName>
        <fullName evidence="1">Uncharacterized protein</fullName>
    </submittedName>
</protein>
<accession>A0A1D1VEJ9</accession>
<gene>
    <name evidence="1" type="primary">RvY_10351-1</name>
    <name evidence="1" type="synonym">RvY_10351.1</name>
    <name evidence="1" type="ORF">RvY_10351</name>
</gene>
<dbReference type="Proteomes" id="UP000186922">
    <property type="component" value="Unassembled WGS sequence"/>
</dbReference>
<keyword evidence="2" id="KW-1185">Reference proteome</keyword>
<reference evidence="1 2" key="1">
    <citation type="journal article" date="2016" name="Nat. Commun.">
        <title>Extremotolerant tardigrade genome and improved radiotolerance of human cultured cells by tardigrade-unique protein.</title>
        <authorList>
            <person name="Hashimoto T."/>
            <person name="Horikawa D.D."/>
            <person name="Saito Y."/>
            <person name="Kuwahara H."/>
            <person name="Kozuka-Hata H."/>
            <person name="Shin-I T."/>
            <person name="Minakuchi Y."/>
            <person name="Ohishi K."/>
            <person name="Motoyama A."/>
            <person name="Aizu T."/>
            <person name="Enomoto A."/>
            <person name="Kondo K."/>
            <person name="Tanaka S."/>
            <person name="Hara Y."/>
            <person name="Koshikawa S."/>
            <person name="Sagara H."/>
            <person name="Miura T."/>
            <person name="Yokobori S."/>
            <person name="Miyagawa K."/>
            <person name="Suzuki Y."/>
            <person name="Kubo T."/>
            <person name="Oyama M."/>
            <person name="Kohara Y."/>
            <person name="Fujiyama A."/>
            <person name="Arakawa K."/>
            <person name="Katayama T."/>
            <person name="Toyoda A."/>
            <person name="Kunieda T."/>
        </authorList>
    </citation>
    <scope>NUCLEOTIDE SEQUENCE [LARGE SCALE GENOMIC DNA]</scope>
    <source>
        <strain evidence="1 2">YOKOZUNA-1</strain>
    </source>
</reference>
<evidence type="ECO:0000313" key="1">
    <source>
        <dbReference type="EMBL" id="GAU99330.1"/>
    </source>
</evidence>
<dbReference type="EMBL" id="BDGG01000005">
    <property type="protein sequence ID" value="GAU99330.1"/>
    <property type="molecule type" value="Genomic_DNA"/>
</dbReference>
<dbReference type="AlphaFoldDB" id="A0A1D1VEJ9"/>
<name>A0A1D1VEJ9_RAMVA</name>
<organism evidence="1 2">
    <name type="scientific">Ramazzottius varieornatus</name>
    <name type="common">Water bear</name>
    <name type="synonym">Tardigrade</name>
    <dbReference type="NCBI Taxonomy" id="947166"/>
    <lineage>
        <taxon>Eukaryota</taxon>
        <taxon>Metazoa</taxon>
        <taxon>Ecdysozoa</taxon>
        <taxon>Tardigrada</taxon>
        <taxon>Eutardigrada</taxon>
        <taxon>Parachela</taxon>
        <taxon>Hypsibioidea</taxon>
        <taxon>Ramazzottiidae</taxon>
        <taxon>Ramazzottius</taxon>
    </lineage>
</organism>
<feature type="non-terminal residue" evidence="1">
    <location>
        <position position="1"/>
    </location>
</feature>
<sequence length="60" mass="7015">LAINHDFGLKIRTKRTKHSCLALNLQNTHRILLTGNCFLDKRTCVRRLKIKSLQNDLQSR</sequence>
<comment type="caution">
    <text evidence="1">The sequence shown here is derived from an EMBL/GenBank/DDBJ whole genome shotgun (WGS) entry which is preliminary data.</text>
</comment>
<feature type="non-terminal residue" evidence="1">
    <location>
        <position position="60"/>
    </location>
</feature>